<dbReference type="AlphaFoldDB" id="A0A4C1WQS8"/>
<evidence type="ECO:0000313" key="1">
    <source>
        <dbReference type="EMBL" id="GBP53728.1"/>
    </source>
</evidence>
<proteinExistence type="predicted"/>
<gene>
    <name evidence="1" type="ORF">EVAR_39882_1</name>
</gene>
<dbReference type="EMBL" id="BGZK01000632">
    <property type="protein sequence ID" value="GBP53728.1"/>
    <property type="molecule type" value="Genomic_DNA"/>
</dbReference>
<evidence type="ECO:0000313" key="2">
    <source>
        <dbReference type="Proteomes" id="UP000299102"/>
    </source>
</evidence>
<keyword evidence="2" id="KW-1185">Reference proteome</keyword>
<name>A0A4C1WQS8_EUMVA</name>
<comment type="caution">
    <text evidence="1">The sequence shown here is derived from an EMBL/GenBank/DDBJ whole genome shotgun (WGS) entry which is preliminary data.</text>
</comment>
<organism evidence="1 2">
    <name type="scientific">Eumeta variegata</name>
    <name type="common">Bagworm moth</name>
    <name type="synonym">Eumeta japonica</name>
    <dbReference type="NCBI Taxonomy" id="151549"/>
    <lineage>
        <taxon>Eukaryota</taxon>
        <taxon>Metazoa</taxon>
        <taxon>Ecdysozoa</taxon>
        <taxon>Arthropoda</taxon>
        <taxon>Hexapoda</taxon>
        <taxon>Insecta</taxon>
        <taxon>Pterygota</taxon>
        <taxon>Neoptera</taxon>
        <taxon>Endopterygota</taxon>
        <taxon>Lepidoptera</taxon>
        <taxon>Glossata</taxon>
        <taxon>Ditrysia</taxon>
        <taxon>Tineoidea</taxon>
        <taxon>Psychidae</taxon>
        <taxon>Oiketicinae</taxon>
        <taxon>Eumeta</taxon>
    </lineage>
</organism>
<dbReference type="OrthoDB" id="410104at2759"/>
<accession>A0A4C1WQS8</accession>
<reference evidence="1 2" key="1">
    <citation type="journal article" date="2019" name="Commun. Biol.">
        <title>The bagworm genome reveals a unique fibroin gene that provides high tensile strength.</title>
        <authorList>
            <person name="Kono N."/>
            <person name="Nakamura H."/>
            <person name="Ohtoshi R."/>
            <person name="Tomita M."/>
            <person name="Numata K."/>
            <person name="Arakawa K."/>
        </authorList>
    </citation>
    <scope>NUCLEOTIDE SEQUENCE [LARGE SCALE GENOMIC DNA]</scope>
</reference>
<sequence>MKHNYTTWTKLITEWYPRESNRSKGRQTKRWEDDLKKVAGPLWLRTAKQRNEWKALDSSETCSALAISLSACGTPTCDGFDRRVMDLMRTWTASAVQARAATAPTLS</sequence>
<protein>
    <submittedName>
        <fullName evidence="1">Uncharacterized protein</fullName>
    </submittedName>
</protein>
<dbReference type="Proteomes" id="UP000299102">
    <property type="component" value="Unassembled WGS sequence"/>
</dbReference>